<dbReference type="SMART" id="SM00406">
    <property type="entry name" value="IGv"/>
    <property type="match status" value="1"/>
</dbReference>
<feature type="chain" id="PRO_5034918247" evidence="6">
    <location>
        <begin position="19"/>
        <end position="117"/>
    </location>
</feature>
<evidence type="ECO:0000256" key="6">
    <source>
        <dbReference type="SAM" id="SignalP"/>
    </source>
</evidence>
<feature type="signal peptide" evidence="6">
    <location>
        <begin position="1"/>
        <end position="18"/>
    </location>
</feature>
<evidence type="ECO:0000313" key="9">
    <source>
        <dbReference type="Proteomes" id="UP000694540"/>
    </source>
</evidence>
<keyword evidence="3" id="KW-0675">Receptor</keyword>
<dbReference type="Ensembl" id="ENSCWAT00000030136.1">
    <property type="protein sequence ID" value="ENSCWAP00000027804.1"/>
    <property type="gene ID" value="ENSCWAG00000020957.1"/>
</dbReference>
<sequence length="117" mass="13485">KMILVGFGLFFFYKVVLCNKVTQTSREQTVASGSKVTLNCIFETSYSDPDLFWYRTGPDRSFQFVLYRDNTRSYNANFARSRFSVQHSVAHKTFHLVISSVTTEDTATYYCALGYPQ</sequence>
<evidence type="ECO:0000256" key="3">
    <source>
        <dbReference type="ARBA" id="ARBA00023170"/>
    </source>
</evidence>
<keyword evidence="5" id="KW-0391">Immunity</keyword>
<dbReference type="SMART" id="SM00409">
    <property type="entry name" value="IG"/>
    <property type="match status" value="1"/>
</dbReference>
<evidence type="ECO:0000256" key="4">
    <source>
        <dbReference type="ARBA" id="ARBA00023319"/>
    </source>
</evidence>
<dbReference type="InterPro" id="IPR013106">
    <property type="entry name" value="Ig_V-set"/>
</dbReference>
<dbReference type="GO" id="GO:0042101">
    <property type="term" value="C:T cell receptor complex"/>
    <property type="evidence" value="ECO:0007669"/>
    <property type="project" value="UniProtKB-KW"/>
</dbReference>
<evidence type="ECO:0000256" key="5">
    <source>
        <dbReference type="ARBA" id="ARBA00043266"/>
    </source>
</evidence>
<dbReference type="InterPro" id="IPR036179">
    <property type="entry name" value="Ig-like_dom_sf"/>
</dbReference>
<accession>A0A8C3YSI7</accession>
<keyword evidence="5" id="KW-1279">T cell receptor</keyword>
<name>A0A8C3YSI7_9CETA</name>
<dbReference type="Pfam" id="PF07686">
    <property type="entry name" value="V-set"/>
    <property type="match status" value="1"/>
</dbReference>
<dbReference type="GO" id="GO:0002250">
    <property type="term" value="P:adaptive immune response"/>
    <property type="evidence" value="ECO:0007669"/>
    <property type="project" value="UniProtKB-KW"/>
</dbReference>
<keyword evidence="2" id="KW-1064">Adaptive immunity</keyword>
<dbReference type="PROSITE" id="PS50835">
    <property type="entry name" value="IG_LIKE"/>
    <property type="match status" value="1"/>
</dbReference>
<dbReference type="InterPro" id="IPR007110">
    <property type="entry name" value="Ig-like_dom"/>
</dbReference>
<keyword evidence="4" id="KW-0393">Immunoglobulin domain</keyword>
<proteinExistence type="predicted"/>
<protein>
    <submittedName>
        <fullName evidence="8">T cell receptor delta variable 3</fullName>
    </submittedName>
</protein>
<evidence type="ECO:0000256" key="2">
    <source>
        <dbReference type="ARBA" id="ARBA00023130"/>
    </source>
</evidence>
<dbReference type="InterPro" id="IPR013783">
    <property type="entry name" value="Ig-like_fold"/>
</dbReference>
<dbReference type="InterPro" id="IPR003599">
    <property type="entry name" value="Ig_sub"/>
</dbReference>
<evidence type="ECO:0000256" key="1">
    <source>
        <dbReference type="ARBA" id="ARBA00022729"/>
    </source>
</evidence>
<dbReference type="GeneTree" id="ENSGT00730000111639"/>
<gene>
    <name evidence="8" type="primary">TRDV3</name>
</gene>
<keyword evidence="9" id="KW-1185">Reference proteome</keyword>
<evidence type="ECO:0000259" key="7">
    <source>
        <dbReference type="PROSITE" id="PS50835"/>
    </source>
</evidence>
<dbReference type="FunFam" id="2.60.40.10:FF:002749">
    <property type="entry name" value="T cell receptor delta variable 3"/>
    <property type="match status" value="1"/>
</dbReference>
<organism evidence="8 9">
    <name type="scientific">Catagonus wagneri</name>
    <name type="common">Chacoan peccary</name>
    <dbReference type="NCBI Taxonomy" id="51154"/>
    <lineage>
        <taxon>Eukaryota</taxon>
        <taxon>Metazoa</taxon>
        <taxon>Chordata</taxon>
        <taxon>Craniata</taxon>
        <taxon>Vertebrata</taxon>
        <taxon>Euteleostomi</taxon>
        <taxon>Mammalia</taxon>
        <taxon>Eutheria</taxon>
        <taxon>Laurasiatheria</taxon>
        <taxon>Artiodactyla</taxon>
        <taxon>Suina</taxon>
        <taxon>Tayassuidae</taxon>
        <taxon>Catagonus</taxon>
    </lineage>
</organism>
<dbReference type="AlphaFoldDB" id="A0A8C3YSI7"/>
<reference evidence="8" key="1">
    <citation type="submission" date="2025-08" db="UniProtKB">
        <authorList>
            <consortium name="Ensembl"/>
        </authorList>
    </citation>
    <scope>IDENTIFICATION</scope>
</reference>
<keyword evidence="1 6" id="KW-0732">Signal</keyword>
<evidence type="ECO:0000313" key="8">
    <source>
        <dbReference type="Ensembl" id="ENSCWAP00000027804.1"/>
    </source>
</evidence>
<dbReference type="Gene3D" id="2.60.40.10">
    <property type="entry name" value="Immunoglobulins"/>
    <property type="match status" value="1"/>
</dbReference>
<dbReference type="SUPFAM" id="SSF48726">
    <property type="entry name" value="Immunoglobulin"/>
    <property type="match status" value="1"/>
</dbReference>
<dbReference type="Proteomes" id="UP000694540">
    <property type="component" value="Unplaced"/>
</dbReference>
<feature type="domain" description="Ig-like" evidence="7">
    <location>
        <begin position="19"/>
        <end position="117"/>
    </location>
</feature>
<dbReference type="InterPro" id="IPR051287">
    <property type="entry name" value="TCR_variable_region"/>
</dbReference>
<dbReference type="PANTHER" id="PTHR19367:SF39">
    <property type="entry name" value="IG-LIKE DOMAIN-CONTAINING PROTEIN"/>
    <property type="match status" value="1"/>
</dbReference>
<dbReference type="PANTHER" id="PTHR19367">
    <property type="entry name" value="T-CELL RECEPTOR ALPHA CHAIN V REGION"/>
    <property type="match status" value="1"/>
</dbReference>
<reference evidence="8" key="2">
    <citation type="submission" date="2025-09" db="UniProtKB">
        <authorList>
            <consortium name="Ensembl"/>
        </authorList>
    </citation>
    <scope>IDENTIFICATION</scope>
</reference>